<dbReference type="Proteomes" id="UP000321393">
    <property type="component" value="Unassembled WGS sequence"/>
</dbReference>
<evidence type="ECO:0000313" key="4">
    <source>
        <dbReference type="Proteomes" id="UP000321393"/>
    </source>
</evidence>
<name>A0A5A7TG74_CUCMM</name>
<proteinExistence type="predicted"/>
<accession>A0A5A7TG74</accession>
<dbReference type="AlphaFoldDB" id="A0A5A7TG74"/>
<sequence>MLVEILENSHDDANGVVALDVGTILTRRWWSITSKSKNVNMARLYWISQVTHVILARANPKSAEEIPRLSSVEAKRRMDFRRCRLVKEESVEASVRRKARAISRLVRPNLVSQRAKESKNQARGRKASHL</sequence>
<feature type="region of interest" description="Disordered" evidence="1">
    <location>
        <begin position="111"/>
        <end position="130"/>
    </location>
</feature>
<evidence type="ECO:0000313" key="3">
    <source>
        <dbReference type="EMBL" id="TYK05381.1"/>
    </source>
</evidence>
<evidence type="ECO:0000256" key="1">
    <source>
        <dbReference type="SAM" id="MobiDB-lite"/>
    </source>
</evidence>
<dbReference type="Proteomes" id="UP000321947">
    <property type="component" value="Unassembled WGS sequence"/>
</dbReference>
<reference evidence="4 5" key="1">
    <citation type="submission" date="2019-08" db="EMBL/GenBank/DDBJ databases">
        <title>Draft genome sequences of two oriental melons (Cucumis melo L. var makuwa).</title>
        <authorList>
            <person name="Kwon S.-Y."/>
        </authorList>
    </citation>
    <scope>NUCLEOTIDE SEQUENCE [LARGE SCALE GENOMIC DNA]</scope>
    <source>
        <strain evidence="5">cv. Chang Bougi</strain>
        <strain evidence="4">cv. SW 3</strain>
        <tissue evidence="2">Leaf</tissue>
    </source>
</reference>
<dbReference type="EMBL" id="SSTD01013865">
    <property type="protein sequence ID" value="TYK05381.1"/>
    <property type="molecule type" value="Genomic_DNA"/>
</dbReference>
<organism evidence="2 4">
    <name type="scientific">Cucumis melo var. makuwa</name>
    <name type="common">Oriental melon</name>
    <dbReference type="NCBI Taxonomy" id="1194695"/>
    <lineage>
        <taxon>Eukaryota</taxon>
        <taxon>Viridiplantae</taxon>
        <taxon>Streptophyta</taxon>
        <taxon>Embryophyta</taxon>
        <taxon>Tracheophyta</taxon>
        <taxon>Spermatophyta</taxon>
        <taxon>Magnoliopsida</taxon>
        <taxon>eudicotyledons</taxon>
        <taxon>Gunneridae</taxon>
        <taxon>Pentapetalae</taxon>
        <taxon>rosids</taxon>
        <taxon>fabids</taxon>
        <taxon>Cucurbitales</taxon>
        <taxon>Cucurbitaceae</taxon>
        <taxon>Benincaseae</taxon>
        <taxon>Cucumis</taxon>
    </lineage>
</organism>
<evidence type="ECO:0000313" key="2">
    <source>
        <dbReference type="EMBL" id="KAA0041858.1"/>
    </source>
</evidence>
<gene>
    <name evidence="3" type="ORF">E5676_scaffold83G00530</name>
    <name evidence="2" type="ORF">E6C27_scaffold67G002410</name>
</gene>
<comment type="caution">
    <text evidence="2">The sequence shown here is derived from an EMBL/GenBank/DDBJ whole genome shotgun (WGS) entry which is preliminary data.</text>
</comment>
<protein>
    <submittedName>
        <fullName evidence="2">Uncharacterized protein</fullName>
    </submittedName>
</protein>
<evidence type="ECO:0000313" key="5">
    <source>
        <dbReference type="Proteomes" id="UP000321947"/>
    </source>
</evidence>
<dbReference type="EMBL" id="SSTE01016227">
    <property type="protein sequence ID" value="KAA0041858.1"/>
    <property type="molecule type" value="Genomic_DNA"/>
</dbReference>